<feature type="compositionally biased region" description="Basic and acidic residues" evidence="1">
    <location>
        <begin position="574"/>
        <end position="591"/>
    </location>
</feature>
<feature type="region of interest" description="Disordered" evidence="1">
    <location>
        <begin position="44"/>
        <end position="90"/>
    </location>
</feature>
<reference evidence="3 4" key="1">
    <citation type="submission" date="2019-08" db="EMBL/GenBank/DDBJ databases">
        <authorList>
            <person name="Ye J."/>
        </authorList>
    </citation>
    <scope>NUCLEOTIDE SEQUENCE [LARGE SCALE GENOMIC DNA]</scope>
    <source>
        <strain evidence="3 4">TK008</strain>
    </source>
</reference>
<accession>A0A5C6S7T0</accession>
<sequence length="617" mass="64557">MDMRITKFLSAAPVQSSPGPGTGKGGDDFIAMLLSLGDSRKAVRNVAPDDVETGAADQPEPAANVPKDDRTQSEHIDEAADDASAEAEPGSEAIGCVQMPIGDAPANPLRNGALFTQVETAQVENDDPRQASAAWEISPTQPTGTGQRPLRDDAQTEQPAAEVVERDHIAESIPESDSSGNPPPLHVEGVKLDALSVDPDPIAAQERPRVPPAGSPHGTRPVEAIGNDARAKPDQQENAPAVSPGSTVTIGANPERGVSPATIVHAQAASTVIRRNAAVDIPLRSIGTPIDLTSFSFAKGPPGLRDPDIVNAIEGSHDATVQARAVHRVSPALARQPTAPVVSSAAAQGVQTPPMDKVSSAEVPPAQDAPGRTRRPTDFPMQISPPKQQPVPERVEDVSENTVRVAKSDGEVTNIRAPLRENATPPSDWPGEGPDLGVRAIEGVGAETWRIEQPSEMQRVSHIGSPAQIDAPVVGQTSSTPQPVVTSPTDPARQVAEAIVLAEPGSAETELTLAPDELGKVRFAIIHTDTGISISITAERADTLALLRRHAEILAAELLQSGLAGASIEFGTSDQRRGERKGFGKEAHRSATDTNYAPAVAVRPSVPRGSGRLDLRL</sequence>
<feature type="region of interest" description="Disordered" evidence="1">
    <location>
        <begin position="122"/>
        <end position="162"/>
    </location>
</feature>
<name>A0A5C6S7T0_9RHOB</name>
<feature type="region of interest" description="Disordered" evidence="1">
    <location>
        <begin position="335"/>
        <end position="400"/>
    </location>
</feature>
<dbReference type="Proteomes" id="UP000321562">
    <property type="component" value="Unassembled WGS sequence"/>
</dbReference>
<dbReference type="EMBL" id="VOPL01000002">
    <property type="protein sequence ID" value="TXB69704.1"/>
    <property type="molecule type" value="Genomic_DNA"/>
</dbReference>
<feature type="region of interest" description="Disordered" evidence="1">
    <location>
        <begin position="203"/>
        <end position="222"/>
    </location>
</feature>
<feature type="compositionally biased region" description="Basic and acidic residues" evidence="1">
    <location>
        <begin position="66"/>
        <end position="78"/>
    </location>
</feature>
<feature type="region of interest" description="Disordered" evidence="1">
    <location>
        <begin position="1"/>
        <end position="28"/>
    </location>
</feature>
<keyword evidence="4" id="KW-1185">Reference proteome</keyword>
<dbReference type="InterPro" id="IPR021136">
    <property type="entry name" value="Flagellar_hook_control-like_C"/>
</dbReference>
<dbReference type="AlphaFoldDB" id="A0A5C6S7T0"/>
<feature type="domain" description="Flagellar hook-length control protein-like C-terminal" evidence="2">
    <location>
        <begin position="501"/>
        <end position="576"/>
    </location>
</feature>
<comment type="caution">
    <text evidence="3">The sequence shown here is derived from an EMBL/GenBank/DDBJ whole genome shotgun (WGS) entry which is preliminary data.</text>
</comment>
<protein>
    <recommendedName>
        <fullName evidence="2">Flagellar hook-length control protein-like C-terminal domain-containing protein</fullName>
    </recommendedName>
</protein>
<evidence type="ECO:0000313" key="3">
    <source>
        <dbReference type="EMBL" id="TXB69704.1"/>
    </source>
</evidence>
<dbReference type="Pfam" id="PF02120">
    <property type="entry name" value="Flg_hook"/>
    <property type="match status" value="1"/>
</dbReference>
<evidence type="ECO:0000313" key="4">
    <source>
        <dbReference type="Proteomes" id="UP000321562"/>
    </source>
</evidence>
<dbReference type="OrthoDB" id="7203912at2"/>
<proteinExistence type="predicted"/>
<feature type="region of interest" description="Disordered" evidence="1">
    <location>
        <begin position="574"/>
        <end position="617"/>
    </location>
</feature>
<dbReference type="Gene3D" id="3.30.750.140">
    <property type="match status" value="1"/>
</dbReference>
<evidence type="ECO:0000256" key="1">
    <source>
        <dbReference type="SAM" id="MobiDB-lite"/>
    </source>
</evidence>
<evidence type="ECO:0000259" key="2">
    <source>
        <dbReference type="Pfam" id="PF02120"/>
    </source>
</evidence>
<dbReference type="CDD" id="cd17470">
    <property type="entry name" value="T3SS_Flik_C"/>
    <property type="match status" value="1"/>
</dbReference>
<gene>
    <name evidence="3" type="ORF">FQV27_06175</name>
</gene>
<dbReference type="InterPro" id="IPR038610">
    <property type="entry name" value="FliK-like_C_sf"/>
</dbReference>
<organism evidence="3 4">
    <name type="scientific">Paracoccus aurantiacus</name>
    <dbReference type="NCBI Taxonomy" id="2599412"/>
    <lineage>
        <taxon>Bacteria</taxon>
        <taxon>Pseudomonadati</taxon>
        <taxon>Pseudomonadota</taxon>
        <taxon>Alphaproteobacteria</taxon>
        <taxon>Rhodobacterales</taxon>
        <taxon>Paracoccaceae</taxon>
        <taxon>Paracoccus</taxon>
    </lineage>
</organism>